<dbReference type="OrthoDB" id="3559697at2759"/>
<dbReference type="SUPFAM" id="SSF48403">
    <property type="entry name" value="Ankyrin repeat"/>
    <property type="match status" value="1"/>
</dbReference>
<dbReference type="AlphaFoldDB" id="A0A0C3DSJ7"/>
<name>A0A0C3DSJ7_OIDMZ</name>
<dbReference type="HOGENOM" id="CLU_1949443_0_0_1"/>
<dbReference type="STRING" id="913774.A0A0C3DSJ7"/>
<reference evidence="2" key="2">
    <citation type="submission" date="2015-01" db="EMBL/GenBank/DDBJ databases">
        <title>Evolutionary Origins and Diversification of the Mycorrhizal Mutualists.</title>
        <authorList>
            <consortium name="DOE Joint Genome Institute"/>
            <consortium name="Mycorrhizal Genomics Consortium"/>
            <person name="Kohler A."/>
            <person name="Kuo A."/>
            <person name="Nagy L.G."/>
            <person name="Floudas D."/>
            <person name="Copeland A."/>
            <person name="Barry K.W."/>
            <person name="Cichocki N."/>
            <person name="Veneault-Fourrey C."/>
            <person name="LaButti K."/>
            <person name="Lindquist E.A."/>
            <person name="Lipzen A."/>
            <person name="Lundell T."/>
            <person name="Morin E."/>
            <person name="Murat C."/>
            <person name="Riley R."/>
            <person name="Ohm R."/>
            <person name="Sun H."/>
            <person name="Tunlid A."/>
            <person name="Henrissat B."/>
            <person name="Grigoriev I.V."/>
            <person name="Hibbett D.S."/>
            <person name="Martin F."/>
        </authorList>
    </citation>
    <scope>NUCLEOTIDE SEQUENCE [LARGE SCALE GENOMIC DNA]</scope>
    <source>
        <strain evidence="2">Zn</strain>
    </source>
</reference>
<sequence>MAGKHLQVCQPSRKRFTEEHGRDYYMDCLDLWKKFLDCGCSINVCDNIKTIFYEDKLDVTIRNNEGESALHAIARRKRTPYTTKSHDKHLSQLFLKELDPLSEDQNGRTALDVAAATGKTGILELFQRA</sequence>
<dbReference type="Gene3D" id="1.25.40.20">
    <property type="entry name" value="Ankyrin repeat-containing domain"/>
    <property type="match status" value="1"/>
</dbReference>
<protein>
    <submittedName>
        <fullName evidence="1">Uncharacterized protein</fullName>
    </submittedName>
</protein>
<proteinExistence type="predicted"/>
<dbReference type="Proteomes" id="UP000054321">
    <property type="component" value="Unassembled WGS sequence"/>
</dbReference>
<dbReference type="EMBL" id="KN832872">
    <property type="protein sequence ID" value="KIN05048.1"/>
    <property type="molecule type" value="Genomic_DNA"/>
</dbReference>
<evidence type="ECO:0000313" key="2">
    <source>
        <dbReference type="Proteomes" id="UP000054321"/>
    </source>
</evidence>
<dbReference type="InParanoid" id="A0A0C3DSJ7"/>
<keyword evidence="2" id="KW-1185">Reference proteome</keyword>
<dbReference type="InterPro" id="IPR036770">
    <property type="entry name" value="Ankyrin_rpt-contain_sf"/>
</dbReference>
<accession>A0A0C3DSJ7</accession>
<gene>
    <name evidence="1" type="ORF">OIDMADRAFT_50873</name>
</gene>
<reference evidence="1 2" key="1">
    <citation type="submission" date="2014-04" db="EMBL/GenBank/DDBJ databases">
        <authorList>
            <consortium name="DOE Joint Genome Institute"/>
            <person name="Kuo A."/>
            <person name="Martino E."/>
            <person name="Perotto S."/>
            <person name="Kohler A."/>
            <person name="Nagy L.G."/>
            <person name="Floudas D."/>
            <person name="Copeland A."/>
            <person name="Barry K.W."/>
            <person name="Cichocki N."/>
            <person name="Veneault-Fourrey C."/>
            <person name="LaButti K."/>
            <person name="Lindquist E.A."/>
            <person name="Lipzen A."/>
            <person name="Lundell T."/>
            <person name="Morin E."/>
            <person name="Murat C."/>
            <person name="Sun H."/>
            <person name="Tunlid A."/>
            <person name="Henrissat B."/>
            <person name="Grigoriev I.V."/>
            <person name="Hibbett D.S."/>
            <person name="Martin F."/>
            <person name="Nordberg H.P."/>
            <person name="Cantor M.N."/>
            <person name="Hua S.X."/>
        </authorList>
    </citation>
    <scope>NUCLEOTIDE SEQUENCE [LARGE SCALE GENOMIC DNA]</scope>
    <source>
        <strain evidence="1 2">Zn</strain>
    </source>
</reference>
<evidence type="ECO:0000313" key="1">
    <source>
        <dbReference type="EMBL" id="KIN05048.1"/>
    </source>
</evidence>
<organism evidence="1 2">
    <name type="scientific">Oidiodendron maius (strain Zn)</name>
    <dbReference type="NCBI Taxonomy" id="913774"/>
    <lineage>
        <taxon>Eukaryota</taxon>
        <taxon>Fungi</taxon>
        <taxon>Dikarya</taxon>
        <taxon>Ascomycota</taxon>
        <taxon>Pezizomycotina</taxon>
        <taxon>Leotiomycetes</taxon>
        <taxon>Leotiomycetes incertae sedis</taxon>
        <taxon>Myxotrichaceae</taxon>
        <taxon>Oidiodendron</taxon>
    </lineage>
</organism>